<dbReference type="SMART" id="SM00184">
    <property type="entry name" value="RING"/>
    <property type="match status" value="1"/>
</dbReference>
<evidence type="ECO:0000259" key="6">
    <source>
        <dbReference type="PROSITE" id="PS50089"/>
    </source>
</evidence>
<dbReference type="InterPro" id="IPR018957">
    <property type="entry name" value="Znf_C3HC4_RING-type"/>
</dbReference>
<feature type="domain" description="RING-type" evidence="6">
    <location>
        <begin position="155"/>
        <end position="195"/>
    </location>
</feature>
<evidence type="ECO:0000256" key="5">
    <source>
        <dbReference type="SAM" id="MobiDB-lite"/>
    </source>
</evidence>
<dbReference type="PANTHER" id="PTHR46293:SF14">
    <property type="match status" value="1"/>
</dbReference>
<feature type="compositionally biased region" description="Basic and acidic residues" evidence="5">
    <location>
        <begin position="238"/>
        <end position="247"/>
    </location>
</feature>
<dbReference type="InterPro" id="IPR044807">
    <property type="entry name" value="DRIP1-like"/>
</dbReference>
<dbReference type="PROSITE" id="PS50089">
    <property type="entry name" value="ZF_RING_2"/>
    <property type="match status" value="1"/>
</dbReference>
<dbReference type="EMBL" id="BNCQ01000007">
    <property type="protein sequence ID" value="GIM00378.1"/>
    <property type="molecule type" value="Genomic_DNA"/>
</dbReference>
<proteinExistence type="predicted"/>
<feature type="compositionally biased region" description="Basic residues" evidence="5">
    <location>
        <begin position="92"/>
        <end position="101"/>
    </location>
</feature>
<evidence type="ECO:0000313" key="7">
    <source>
        <dbReference type="EMBL" id="GIM00378.1"/>
    </source>
</evidence>
<dbReference type="GO" id="GO:0008270">
    <property type="term" value="F:zinc ion binding"/>
    <property type="evidence" value="ECO:0007669"/>
    <property type="project" value="UniProtKB-KW"/>
</dbReference>
<keyword evidence="2 4" id="KW-0863">Zinc-finger</keyword>
<feature type="region of interest" description="Disordered" evidence="5">
    <location>
        <begin position="92"/>
        <end position="117"/>
    </location>
</feature>
<evidence type="ECO:0000256" key="4">
    <source>
        <dbReference type="PROSITE-ProRule" id="PRU00175"/>
    </source>
</evidence>
<dbReference type="AlphaFoldDB" id="A0A8J4G5F8"/>
<evidence type="ECO:0000313" key="8">
    <source>
        <dbReference type="Proteomes" id="UP000722791"/>
    </source>
</evidence>
<accession>A0A8J4G5F8</accession>
<feature type="compositionally biased region" description="Basic residues" evidence="5">
    <location>
        <begin position="262"/>
        <end position="272"/>
    </location>
</feature>
<dbReference type="InterPro" id="IPR017907">
    <property type="entry name" value="Znf_RING_CS"/>
</dbReference>
<dbReference type="PROSITE" id="PS00518">
    <property type="entry name" value="ZF_RING_1"/>
    <property type="match status" value="1"/>
</dbReference>
<dbReference type="Proteomes" id="UP000722791">
    <property type="component" value="Unassembled WGS sequence"/>
</dbReference>
<dbReference type="Pfam" id="PF00097">
    <property type="entry name" value="zf-C3HC4"/>
    <property type="match status" value="1"/>
</dbReference>
<organism evidence="7 8">
    <name type="scientific">Volvox reticuliferus</name>
    <dbReference type="NCBI Taxonomy" id="1737510"/>
    <lineage>
        <taxon>Eukaryota</taxon>
        <taxon>Viridiplantae</taxon>
        <taxon>Chlorophyta</taxon>
        <taxon>core chlorophytes</taxon>
        <taxon>Chlorophyceae</taxon>
        <taxon>CS clade</taxon>
        <taxon>Chlamydomonadales</taxon>
        <taxon>Volvocaceae</taxon>
        <taxon>Volvox</taxon>
    </lineage>
</organism>
<gene>
    <name evidence="7" type="ORF">Vretimale_5158</name>
</gene>
<keyword evidence="3" id="KW-0862">Zinc</keyword>
<comment type="caution">
    <text evidence="7">The sequence shown here is derived from an EMBL/GenBank/DDBJ whole genome shotgun (WGS) entry which is preliminary data.</text>
</comment>
<keyword evidence="1" id="KW-0479">Metal-binding</keyword>
<feature type="compositionally biased region" description="Low complexity" evidence="5">
    <location>
        <begin position="273"/>
        <end position="287"/>
    </location>
</feature>
<evidence type="ECO:0000256" key="1">
    <source>
        <dbReference type="ARBA" id="ARBA00022723"/>
    </source>
</evidence>
<dbReference type="InterPro" id="IPR013083">
    <property type="entry name" value="Znf_RING/FYVE/PHD"/>
</dbReference>
<feature type="non-terminal residue" evidence="7">
    <location>
        <position position="1"/>
    </location>
</feature>
<feature type="region of interest" description="Disordered" evidence="5">
    <location>
        <begin position="238"/>
        <end position="365"/>
    </location>
</feature>
<reference evidence="7" key="1">
    <citation type="journal article" date="2021" name="Proc. Natl. Acad. Sci. U.S.A.">
        <title>Three genomes in the algal genus Volvox reveal the fate of a haploid sex-determining region after a transition to homothallism.</title>
        <authorList>
            <person name="Yamamoto K."/>
            <person name="Hamaji T."/>
            <person name="Kawai-Toyooka H."/>
            <person name="Matsuzaki R."/>
            <person name="Takahashi F."/>
            <person name="Nishimura Y."/>
            <person name="Kawachi M."/>
            <person name="Noguchi H."/>
            <person name="Minakuchi Y."/>
            <person name="Umen J.G."/>
            <person name="Toyoda A."/>
            <person name="Nozaki H."/>
        </authorList>
    </citation>
    <scope>NUCLEOTIDE SEQUENCE</scope>
    <source>
        <strain evidence="7">NIES-3785</strain>
    </source>
</reference>
<sequence length="365" mass="39407">IRVYKLRAIFVAAILAPSSPSRGHAATRKRKHASVGSPATLLTRIFPKLVLFSPTKTSACEAEQLMGSHPPARLELTEGKVLAASAAETAQKFKRHKRGHHEKVASNSGAGLPSASECDLDAAQPEWWQPQPHATLDPNEYQDRPYSPLATSLSCALCDELLQEAMTSLECGHSYCYDCIERQVDIGGNHNVCPVAGCGVVLGPSPFDHHRLVYDTLLDGLVQKIFPRPDLDAALTTRRAEREEATRQARAAVNGCGGGQRHSNHNNHRQGHQHQQQQQQSSKQQQQLNPDTVATARMSASRDDDDVVVAETPGCRRRRGGSSMDGGAEGDDEDSDQERGVQGTGRGTVAAAGDAGGRGASRRHR</sequence>
<dbReference type="SUPFAM" id="SSF57850">
    <property type="entry name" value="RING/U-box"/>
    <property type="match status" value="1"/>
</dbReference>
<protein>
    <recommendedName>
        <fullName evidence="6">RING-type domain-containing protein</fullName>
    </recommendedName>
</protein>
<evidence type="ECO:0000256" key="2">
    <source>
        <dbReference type="ARBA" id="ARBA00022771"/>
    </source>
</evidence>
<dbReference type="Gene3D" id="3.30.40.10">
    <property type="entry name" value="Zinc/RING finger domain, C3HC4 (zinc finger)"/>
    <property type="match status" value="1"/>
</dbReference>
<dbReference type="PANTHER" id="PTHR46293">
    <property type="entry name" value="E3 UBIQUITIN PROTEIN LIGASE DRIP1"/>
    <property type="match status" value="1"/>
</dbReference>
<dbReference type="InterPro" id="IPR001841">
    <property type="entry name" value="Znf_RING"/>
</dbReference>
<dbReference type="GO" id="GO:0004842">
    <property type="term" value="F:ubiquitin-protein transferase activity"/>
    <property type="evidence" value="ECO:0007669"/>
    <property type="project" value="InterPro"/>
</dbReference>
<evidence type="ECO:0000256" key="3">
    <source>
        <dbReference type="ARBA" id="ARBA00022833"/>
    </source>
</evidence>
<name>A0A8J4G5F8_9CHLO</name>